<keyword evidence="2" id="KW-1185">Reference proteome</keyword>
<evidence type="ECO:0000313" key="1">
    <source>
        <dbReference type="EMBL" id="MUL28096.1"/>
    </source>
</evidence>
<organism evidence="1 2">
    <name type="scientific">Prevotella vespertina</name>
    <dbReference type="NCBI Taxonomy" id="2608404"/>
    <lineage>
        <taxon>Bacteria</taxon>
        <taxon>Pseudomonadati</taxon>
        <taxon>Bacteroidota</taxon>
        <taxon>Bacteroidia</taxon>
        <taxon>Bacteroidales</taxon>
        <taxon>Prevotellaceae</taxon>
        <taxon>Prevotella</taxon>
    </lineage>
</organism>
<dbReference type="Proteomes" id="UP000482295">
    <property type="component" value="Unassembled WGS sequence"/>
</dbReference>
<sequence length="147" mass="17513">MVSHLKTEYYKKLLRSMIVYRRKGKTNLAKPIFMLSILYGIKDRSIIGNRFRLTEPLVNTYKAFFKKYSQQPMTSPIYPYCYLKGEEFYYLIGSHYPKIPSAKFLRENVEYASLDDDLWQLLQDEGARNEIKEAIISYFIEPIKELK</sequence>
<reference evidence="1 2" key="1">
    <citation type="submission" date="2019-09" db="EMBL/GenBank/DDBJ databases">
        <title>Prevotella A2879 sp. nov., isolated from an abscess of a patient.</title>
        <authorList>
            <person name="Buhl M."/>
            <person name="Oberhettinger P."/>
        </authorList>
    </citation>
    <scope>NUCLEOTIDE SEQUENCE [LARGE SCALE GENOMIC DNA]</scope>
    <source>
        <strain evidence="1 2">A2879</strain>
    </source>
</reference>
<evidence type="ECO:0000313" key="2">
    <source>
        <dbReference type="Proteomes" id="UP000482295"/>
    </source>
</evidence>
<dbReference type="EMBL" id="VVIQ01000006">
    <property type="protein sequence ID" value="MUL28096.1"/>
    <property type="molecule type" value="Genomic_DNA"/>
</dbReference>
<comment type="caution">
    <text evidence="1">The sequence shown here is derived from an EMBL/GenBank/DDBJ whole genome shotgun (WGS) entry which is preliminary data.</text>
</comment>
<accession>A0A7C9LE35</accession>
<dbReference type="AlphaFoldDB" id="A0A7C9LE35"/>
<proteinExistence type="predicted"/>
<protein>
    <submittedName>
        <fullName evidence="1">Uncharacterized protein</fullName>
    </submittedName>
</protein>
<name>A0A7C9LE35_9BACT</name>
<gene>
    <name evidence="1" type="ORF">F0475_07240</name>
</gene>